<accession>A0A840AE01</accession>
<evidence type="ECO:0000256" key="2">
    <source>
        <dbReference type="ARBA" id="ARBA00023267"/>
    </source>
</evidence>
<evidence type="ECO:0000256" key="1">
    <source>
        <dbReference type="ARBA" id="ARBA00022598"/>
    </source>
</evidence>
<organism evidence="6 7">
    <name type="scientific">Roseococcus suduntuyensis</name>
    <dbReference type="NCBI Taxonomy" id="455361"/>
    <lineage>
        <taxon>Bacteria</taxon>
        <taxon>Pseudomonadati</taxon>
        <taxon>Pseudomonadota</taxon>
        <taxon>Alphaproteobacteria</taxon>
        <taxon>Acetobacterales</taxon>
        <taxon>Roseomonadaceae</taxon>
        <taxon>Roseococcus</taxon>
    </lineage>
</organism>
<evidence type="ECO:0000259" key="5">
    <source>
        <dbReference type="PROSITE" id="PS51733"/>
    </source>
</evidence>
<dbReference type="Pfam" id="PF03099">
    <property type="entry name" value="BPL_LplA_LipB"/>
    <property type="match status" value="1"/>
</dbReference>
<feature type="domain" description="BPL/LPL catalytic" evidence="5">
    <location>
        <begin position="1"/>
        <end position="177"/>
    </location>
</feature>
<dbReference type="AlphaFoldDB" id="A0A840AE01"/>
<dbReference type="GO" id="GO:0004077">
    <property type="term" value="F:biotin--[biotin carboxyl-carrier protein] ligase activity"/>
    <property type="evidence" value="ECO:0007669"/>
    <property type="project" value="UniProtKB-EC"/>
</dbReference>
<evidence type="ECO:0000313" key="7">
    <source>
        <dbReference type="Proteomes" id="UP000553193"/>
    </source>
</evidence>
<dbReference type="EC" id="6.3.4.15" evidence="3"/>
<dbReference type="Pfam" id="PF02237">
    <property type="entry name" value="BPL_C"/>
    <property type="match status" value="1"/>
</dbReference>
<dbReference type="EMBL" id="JACIDJ010000006">
    <property type="protein sequence ID" value="MBB3899849.1"/>
    <property type="molecule type" value="Genomic_DNA"/>
</dbReference>
<evidence type="ECO:0000313" key="6">
    <source>
        <dbReference type="EMBL" id="MBB3899849.1"/>
    </source>
</evidence>
<dbReference type="GO" id="GO:0005737">
    <property type="term" value="C:cytoplasm"/>
    <property type="evidence" value="ECO:0007669"/>
    <property type="project" value="TreeGrafter"/>
</dbReference>
<name>A0A840AE01_9PROT</name>
<dbReference type="SUPFAM" id="SSF55681">
    <property type="entry name" value="Class II aaRS and biotin synthetases"/>
    <property type="match status" value="1"/>
</dbReference>
<evidence type="ECO:0000256" key="4">
    <source>
        <dbReference type="ARBA" id="ARBA00047846"/>
    </source>
</evidence>
<proteinExistence type="predicted"/>
<keyword evidence="1 6" id="KW-0436">Ligase</keyword>
<dbReference type="NCBIfam" id="TIGR00121">
    <property type="entry name" value="birA_ligase"/>
    <property type="match status" value="1"/>
</dbReference>
<dbReference type="Gene3D" id="3.30.930.10">
    <property type="entry name" value="Bira Bifunctional Protein, Domain 2"/>
    <property type="match status" value="1"/>
</dbReference>
<dbReference type="PANTHER" id="PTHR12835:SF5">
    <property type="entry name" value="BIOTIN--PROTEIN LIGASE"/>
    <property type="match status" value="1"/>
</dbReference>
<dbReference type="CDD" id="cd16442">
    <property type="entry name" value="BPL"/>
    <property type="match status" value="1"/>
</dbReference>
<reference evidence="6 7" key="1">
    <citation type="submission" date="2020-08" db="EMBL/GenBank/DDBJ databases">
        <title>Genomic Encyclopedia of Type Strains, Phase IV (KMG-IV): sequencing the most valuable type-strain genomes for metagenomic binning, comparative biology and taxonomic classification.</title>
        <authorList>
            <person name="Goeker M."/>
        </authorList>
    </citation>
    <scope>NUCLEOTIDE SEQUENCE [LARGE SCALE GENOMIC DNA]</scope>
    <source>
        <strain evidence="6 7">DSM 19979</strain>
    </source>
</reference>
<evidence type="ECO:0000256" key="3">
    <source>
        <dbReference type="ARBA" id="ARBA00024227"/>
    </source>
</evidence>
<dbReference type="PANTHER" id="PTHR12835">
    <property type="entry name" value="BIOTIN PROTEIN LIGASE"/>
    <property type="match status" value="1"/>
</dbReference>
<protein>
    <recommendedName>
        <fullName evidence="3">biotin--[biotin carboxyl-carrier protein] ligase</fullName>
        <ecNumber evidence="3">6.3.4.15</ecNumber>
    </recommendedName>
</protein>
<dbReference type="InterPro" id="IPR003142">
    <property type="entry name" value="BPL_C"/>
</dbReference>
<keyword evidence="7" id="KW-1185">Reference proteome</keyword>
<gene>
    <name evidence="6" type="ORF">GGQ83_003309</name>
</gene>
<dbReference type="Gene3D" id="2.30.30.100">
    <property type="match status" value="1"/>
</dbReference>
<comment type="caution">
    <text evidence="6">The sequence shown here is derived from an EMBL/GenBank/DDBJ whole genome shotgun (WGS) entry which is preliminary data.</text>
</comment>
<sequence>MSGLAWRLSIEESLPSTQTLVAERAEAGEPAGLAIMARLQTAGRGRASRGWSNRPGNLAISILVRPEAEARAAGQFALLAAVALHQVAVSHAAVRLRWPNDLMLGEAKVAGILTEASLRPGGAIAHVIFGIGVNLAHAPPVEGRATACLGPIPPERFAWALLEALGQWLDRQAREGFAPIRAAWMAAGPPPGTPLSVRQGDSFIRGRYEGLTEAGALRLLTEEGPRSFHAGELGEV</sequence>
<dbReference type="RefSeq" id="WP_311728476.1">
    <property type="nucleotide sequence ID" value="NZ_JACIDJ010000006.1"/>
</dbReference>
<keyword evidence="2" id="KW-0092">Biotin</keyword>
<dbReference type="PROSITE" id="PS51733">
    <property type="entry name" value="BPL_LPL_CATALYTIC"/>
    <property type="match status" value="1"/>
</dbReference>
<dbReference type="InterPro" id="IPR045864">
    <property type="entry name" value="aa-tRNA-synth_II/BPL/LPL"/>
</dbReference>
<comment type="catalytic activity">
    <reaction evidence="4">
        <text>biotin + L-lysyl-[protein] + ATP = N(6)-biotinyl-L-lysyl-[protein] + AMP + diphosphate + H(+)</text>
        <dbReference type="Rhea" id="RHEA:11756"/>
        <dbReference type="Rhea" id="RHEA-COMP:9752"/>
        <dbReference type="Rhea" id="RHEA-COMP:10505"/>
        <dbReference type="ChEBI" id="CHEBI:15378"/>
        <dbReference type="ChEBI" id="CHEBI:29969"/>
        <dbReference type="ChEBI" id="CHEBI:30616"/>
        <dbReference type="ChEBI" id="CHEBI:33019"/>
        <dbReference type="ChEBI" id="CHEBI:57586"/>
        <dbReference type="ChEBI" id="CHEBI:83144"/>
        <dbReference type="ChEBI" id="CHEBI:456215"/>
        <dbReference type="EC" id="6.3.4.15"/>
    </reaction>
</comment>
<dbReference type="Proteomes" id="UP000553193">
    <property type="component" value="Unassembled WGS sequence"/>
</dbReference>
<dbReference type="InterPro" id="IPR004408">
    <property type="entry name" value="Biotin_CoA_COase_ligase"/>
</dbReference>
<dbReference type="InterPro" id="IPR004143">
    <property type="entry name" value="BPL_LPL_catalytic"/>
</dbReference>